<name>A0A6A5UAW5_9PLEO</name>
<evidence type="ECO:0000313" key="12">
    <source>
        <dbReference type="EMBL" id="KAF1961888.1"/>
    </source>
</evidence>
<feature type="region of interest" description="Disordered" evidence="11">
    <location>
        <begin position="1"/>
        <end position="22"/>
    </location>
</feature>
<dbReference type="GO" id="GO:0032259">
    <property type="term" value="P:methylation"/>
    <property type="evidence" value="ECO:0007669"/>
    <property type="project" value="UniProtKB-KW"/>
</dbReference>
<comment type="similarity">
    <text evidence="2 10">Belongs to the class VI-like SAM-binding methyltransferase superfamily. Isoprenylcysteine carboxyl methyltransferase family.</text>
</comment>
<dbReference type="GO" id="GO:0004671">
    <property type="term" value="F:protein C-terminal S-isoprenylcysteine carboxyl O-methyltransferase activity"/>
    <property type="evidence" value="ECO:0007669"/>
    <property type="project" value="UniProtKB-EC"/>
</dbReference>
<dbReference type="Pfam" id="PF04140">
    <property type="entry name" value="ICMT"/>
    <property type="match status" value="1"/>
</dbReference>
<feature type="transmembrane region" description="Helical" evidence="10">
    <location>
        <begin position="173"/>
        <end position="191"/>
    </location>
</feature>
<keyword evidence="10" id="KW-0256">Endoplasmic reticulum</keyword>
<keyword evidence="13" id="KW-1185">Reference proteome</keyword>
<dbReference type="InterPro" id="IPR025770">
    <property type="entry name" value="PPMT_MeTrfase"/>
</dbReference>
<feature type="transmembrane region" description="Helical" evidence="10">
    <location>
        <begin position="104"/>
        <end position="123"/>
    </location>
</feature>
<protein>
    <recommendedName>
        <fullName evidence="3 10">Protein-S-isoprenylcysteine O-methyltransferase</fullName>
        <ecNumber evidence="3 10">2.1.1.100</ecNumber>
    </recommendedName>
</protein>
<evidence type="ECO:0000256" key="1">
    <source>
        <dbReference type="ARBA" id="ARBA00004141"/>
    </source>
</evidence>
<feature type="transmembrane region" description="Helical" evidence="10">
    <location>
        <begin position="73"/>
        <end position="97"/>
    </location>
</feature>
<keyword evidence="5" id="KW-0808">Transferase</keyword>
<evidence type="ECO:0000256" key="4">
    <source>
        <dbReference type="ARBA" id="ARBA00022603"/>
    </source>
</evidence>
<dbReference type="Gene3D" id="1.20.120.1630">
    <property type="match status" value="1"/>
</dbReference>
<keyword evidence="6 10" id="KW-0949">S-adenosyl-L-methionine</keyword>
<dbReference type="OrthoDB" id="422086at2759"/>
<feature type="transmembrane region" description="Helical" evidence="10">
    <location>
        <begin position="230"/>
        <end position="258"/>
    </location>
</feature>
<dbReference type="AlphaFoldDB" id="A0A6A5UAW5"/>
<evidence type="ECO:0000256" key="7">
    <source>
        <dbReference type="ARBA" id="ARBA00022692"/>
    </source>
</evidence>
<evidence type="ECO:0000256" key="3">
    <source>
        <dbReference type="ARBA" id="ARBA00012151"/>
    </source>
</evidence>
<proteinExistence type="inferred from homology"/>
<accession>A0A6A5UAW5</accession>
<comment type="subcellular location">
    <subcellularLocation>
        <location evidence="10">Endoplasmic reticulum membrane</location>
        <topology evidence="10">Multi-pass membrane protein</topology>
    </subcellularLocation>
    <subcellularLocation>
        <location evidence="1">Membrane</location>
        <topology evidence="1">Multi-pass membrane protein</topology>
    </subcellularLocation>
</comment>
<dbReference type="EC" id="2.1.1.100" evidence="3 10"/>
<dbReference type="Proteomes" id="UP000800035">
    <property type="component" value="Unassembled WGS sequence"/>
</dbReference>
<evidence type="ECO:0000256" key="11">
    <source>
        <dbReference type="SAM" id="MobiDB-lite"/>
    </source>
</evidence>
<comment type="catalytic activity">
    <reaction evidence="10">
        <text>[protein]-C-terminal S-[(2E,6E)-farnesyl]-L-cysteine + S-adenosyl-L-methionine = [protein]-C-terminal S-[(2E,6E)-farnesyl]-L-cysteine methyl ester + S-adenosyl-L-homocysteine</text>
        <dbReference type="Rhea" id="RHEA:21672"/>
        <dbReference type="Rhea" id="RHEA-COMP:12125"/>
        <dbReference type="Rhea" id="RHEA-COMP:12126"/>
        <dbReference type="ChEBI" id="CHEBI:57856"/>
        <dbReference type="ChEBI" id="CHEBI:59789"/>
        <dbReference type="ChEBI" id="CHEBI:90510"/>
        <dbReference type="ChEBI" id="CHEBI:90511"/>
        <dbReference type="EC" id="2.1.1.100"/>
    </reaction>
</comment>
<keyword evidence="8 10" id="KW-1133">Transmembrane helix</keyword>
<gene>
    <name evidence="12" type="ORF">CC80DRAFT_488274</name>
</gene>
<keyword evidence="4 10" id="KW-0489">Methyltransferase</keyword>
<dbReference type="InterPro" id="IPR007269">
    <property type="entry name" value="ICMT_MeTrfase"/>
</dbReference>
<organism evidence="12 13">
    <name type="scientific">Byssothecium circinans</name>
    <dbReference type="NCBI Taxonomy" id="147558"/>
    <lineage>
        <taxon>Eukaryota</taxon>
        <taxon>Fungi</taxon>
        <taxon>Dikarya</taxon>
        <taxon>Ascomycota</taxon>
        <taxon>Pezizomycotina</taxon>
        <taxon>Dothideomycetes</taxon>
        <taxon>Pleosporomycetidae</taxon>
        <taxon>Pleosporales</taxon>
        <taxon>Massarineae</taxon>
        <taxon>Massarinaceae</taxon>
        <taxon>Byssothecium</taxon>
    </lineage>
</organism>
<dbReference type="GO" id="GO:0005789">
    <property type="term" value="C:endoplasmic reticulum membrane"/>
    <property type="evidence" value="ECO:0007669"/>
    <property type="project" value="UniProtKB-SubCell"/>
</dbReference>
<sequence>MAALRNGTASKPDISFPMHRPVEKGEWTPGLDAELRTRQQTQTPTQTQTVDLKKDNSLPRACFPGGDRSLSAIAIRAFLLGVVGTACAFLTIVLAHYQSRLWRPFFFVTTLSLFHFLEFWITAEFNTPTALVSSFLLTNGDRYRQAHTVALVETFFTSLFLPSWQARVNPPWVIALGLAMIVVGQAVRSTAMAQAGTNFNHQVQSRKSDGHELVTRGLYAHFRHPSYFGFFWWGIGTQVALGNTISFIAYTAILWYFFKKRITHEEKHLLEFFGEDYKAYRARTRVWIPFI</sequence>
<keyword evidence="7 10" id="KW-0812">Transmembrane</keyword>
<dbReference type="PROSITE" id="PS51564">
    <property type="entry name" value="SAM_ICMT"/>
    <property type="match status" value="1"/>
</dbReference>
<evidence type="ECO:0000256" key="10">
    <source>
        <dbReference type="RuleBase" id="RU362022"/>
    </source>
</evidence>
<evidence type="ECO:0000256" key="5">
    <source>
        <dbReference type="ARBA" id="ARBA00022679"/>
    </source>
</evidence>
<evidence type="ECO:0000256" key="2">
    <source>
        <dbReference type="ARBA" id="ARBA00009140"/>
    </source>
</evidence>
<dbReference type="PANTHER" id="PTHR12714:SF9">
    <property type="entry name" value="PROTEIN-S-ISOPRENYLCYSTEINE O-METHYLTRANSFERASE"/>
    <property type="match status" value="1"/>
</dbReference>
<dbReference type="PANTHER" id="PTHR12714">
    <property type="entry name" value="PROTEIN-S ISOPRENYLCYSTEINE O-METHYLTRANSFERASE"/>
    <property type="match status" value="1"/>
</dbReference>
<evidence type="ECO:0000256" key="8">
    <source>
        <dbReference type="ARBA" id="ARBA00022989"/>
    </source>
</evidence>
<feature type="transmembrane region" description="Helical" evidence="10">
    <location>
        <begin position="143"/>
        <end position="161"/>
    </location>
</feature>
<dbReference type="EMBL" id="ML976980">
    <property type="protein sequence ID" value="KAF1961888.1"/>
    <property type="molecule type" value="Genomic_DNA"/>
</dbReference>
<evidence type="ECO:0000256" key="6">
    <source>
        <dbReference type="ARBA" id="ARBA00022691"/>
    </source>
</evidence>
<keyword evidence="9 10" id="KW-0472">Membrane</keyword>
<evidence type="ECO:0000256" key="9">
    <source>
        <dbReference type="ARBA" id="ARBA00023136"/>
    </source>
</evidence>
<evidence type="ECO:0000313" key="13">
    <source>
        <dbReference type="Proteomes" id="UP000800035"/>
    </source>
</evidence>
<reference evidence="12" key="1">
    <citation type="journal article" date="2020" name="Stud. Mycol.">
        <title>101 Dothideomycetes genomes: a test case for predicting lifestyles and emergence of pathogens.</title>
        <authorList>
            <person name="Haridas S."/>
            <person name="Albert R."/>
            <person name="Binder M."/>
            <person name="Bloem J."/>
            <person name="Labutti K."/>
            <person name="Salamov A."/>
            <person name="Andreopoulos B."/>
            <person name="Baker S."/>
            <person name="Barry K."/>
            <person name="Bills G."/>
            <person name="Bluhm B."/>
            <person name="Cannon C."/>
            <person name="Castanera R."/>
            <person name="Culley D."/>
            <person name="Daum C."/>
            <person name="Ezra D."/>
            <person name="Gonzalez J."/>
            <person name="Henrissat B."/>
            <person name="Kuo A."/>
            <person name="Liang C."/>
            <person name="Lipzen A."/>
            <person name="Lutzoni F."/>
            <person name="Magnuson J."/>
            <person name="Mondo S."/>
            <person name="Nolan M."/>
            <person name="Ohm R."/>
            <person name="Pangilinan J."/>
            <person name="Park H.-J."/>
            <person name="Ramirez L."/>
            <person name="Alfaro M."/>
            <person name="Sun H."/>
            <person name="Tritt A."/>
            <person name="Yoshinaga Y."/>
            <person name="Zwiers L.-H."/>
            <person name="Turgeon B."/>
            <person name="Goodwin S."/>
            <person name="Spatafora J."/>
            <person name="Crous P."/>
            <person name="Grigoriev I."/>
        </authorList>
    </citation>
    <scope>NUCLEOTIDE SEQUENCE</scope>
    <source>
        <strain evidence="12">CBS 675.92</strain>
    </source>
</reference>